<dbReference type="AlphaFoldDB" id="F2EE10"/>
<accession>F2EE10</accession>
<sequence length="40" mass="4583">MAWLAGRTMRASCSKWDQDATERGALGARRSFMKRVPWTP</sequence>
<organism evidence="1">
    <name type="scientific">Hordeum vulgare subsp. vulgare</name>
    <name type="common">Domesticated barley</name>
    <dbReference type="NCBI Taxonomy" id="112509"/>
    <lineage>
        <taxon>Eukaryota</taxon>
        <taxon>Viridiplantae</taxon>
        <taxon>Streptophyta</taxon>
        <taxon>Embryophyta</taxon>
        <taxon>Tracheophyta</taxon>
        <taxon>Spermatophyta</taxon>
        <taxon>Magnoliopsida</taxon>
        <taxon>Liliopsida</taxon>
        <taxon>Poales</taxon>
        <taxon>Poaceae</taxon>
        <taxon>BOP clade</taxon>
        <taxon>Pooideae</taxon>
        <taxon>Triticodae</taxon>
        <taxon>Triticeae</taxon>
        <taxon>Hordeinae</taxon>
        <taxon>Hordeum</taxon>
    </lineage>
</organism>
<reference evidence="1" key="1">
    <citation type="journal article" date="2011" name="Plant Physiol.">
        <title>Comprehensive sequence analysis of 24,783 barley full-length cDNAs derived from 12 clone libraries.</title>
        <authorList>
            <person name="Matsumoto T."/>
            <person name="Tanaka T."/>
            <person name="Sakai H."/>
            <person name="Amano N."/>
            <person name="Kanamori H."/>
            <person name="Kurita K."/>
            <person name="Kikuta A."/>
            <person name="Kamiya K."/>
            <person name="Yamamoto M."/>
            <person name="Ikawa H."/>
            <person name="Fujii N."/>
            <person name="Hori K."/>
            <person name="Itoh T."/>
            <person name="Sato K."/>
        </authorList>
    </citation>
    <scope>NUCLEOTIDE SEQUENCE</scope>
    <source>
        <tissue evidence="1">Flower</tissue>
    </source>
</reference>
<proteinExistence type="evidence at transcript level"/>
<evidence type="ECO:0000313" key="1">
    <source>
        <dbReference type="EMBL" id="BAK05582.1"/>
    </source>
</evidence>
<dbReference type="EMBL" id="AK374385">
    <property type="protein sequence ID" value="BAK05582.1"/>
    <property type="molecule type" value="mRNA"/>
</dbReference>
<name>F2EE10_HORVV</name>
<protein>
    <submittedName>
        <fullName evidence="1">Predicted protein</fullName>
    </submittedName>
</protein>